<dbReference type="EMBL" id="FMTM01000012">
    <property type="protein sequence ID" value="SCW83868.1"/>
    <property type="molecule type" value="Genomic_DNA"/>
</dbReference>
<proteinExistence type="predicted"/>
<dbReference type="RefSeq" id="WP_167364002.1">
    <property type="nucleotide sequence ID" value="NZ_FMTM01000012.1"/>
</dbReference>
<reference evidence="1 2" key="1">
    <citation type="submission" date="2016-10" db="EMBL/GenBank/DDBJ databases">
        <authorList>
            <person name="de Groot N.N."/>
        </authorList>
    </citation>
    <scope>NUCLEOTIDE SEQUENCE [LARGE SCALE GENOMIC DNA]</scope>
    <source>
        <strain evidence="1 2">CGMCC 1.3401</strain>
    </source>
</reference>
<name>A0A1G4TR86_9HYPH</name>
<evidence type="ECO:0000313" key="2">
    <source>
        <dbReference type="Proteomes" id="UP000199542"/>
    </source>
</evidence>
<organism evidence="1 2">
    <name type="scientific">Rhizobium mongolense subsp. loessense</name>
    <dbReference type="NCBI Taxonomy" id="158890"/>
    <lineage>
        <taxon>Bacteria</taxon>
        <taxon>Pseudomonadati</taxon>
        <taxon>Pseudomonadota</taxon>
        <taxon>Alphaproteobacteria</taxon>
        <taxon>Hyphomicrobiales</taxon>
        <taxon>Rhizobiaceae</taxon>
        <taxon>Rhizobium/Agrobacterium group</taxon>
        <taxon>Rhizobium</taxon>
    </lineage>
</organism>
<sequence>MTMSGIAEATGSAGEWGSRFRVGGSAANSKLGGPLILDDGSPVGIITGY</sequence>
<gene>
    <name evidence="1" type="ORF">SAMN02927900_05508</name>
</gene>
<dbReference type="AlphaFoldDB" id="A0A1G4TR86"/>
<dbReference type="Proteomes" id="UP000199542">
    <property type="component" value="Unassembled WGS sequence"/>
</dbReference>
<evidence type="ECO:0000313" key="1">
    <source>
        <dbReference type="EMBL" id="SCW83868.1"/>
    </source>
</evidence>
<protein>
    <submittedName>
        <fullName evidence="1">Uncharacterized protein</fullName>
    </submittedName>
</protein>
<accession>A0A1G4TR86</accession>